<reference evidence="1 2" key="1">
    <citation type="submission" date="2016-03" db="EMBL/GenBank/DDBJ databases">
        <title>Microsymbionts genomes from the relict species Vavilovia formosa (Stev.) Fed.</title>
        <authorList>
            <person name="Kopat V."/>
            <person name="Chirak E."/>
            <person name="Kimeklis A."/>
            <person name="Andronov E."/>
        </authorList>
    </citation>
    <scope>NUCLEOTIDE SEQUENCE [LARGE SCALE GENOMIC DNA]</scope>
    <source>
        <strain evidence="1 2">Vaf07</strain>
    </source>
</reference>
<evidence type="ECO:0000313" key="2">
    <source>
        <dbReference type="Proteomes" id="UP000076574"/>
    </source>
</evidence>
<evidence type="ECO:0000313" key="1">
    <source>
        <dbReference type="EMBL" id="KZD25689.1"/>
    </source>
</evidence>
<dbReference type="EMBL" id="LVYV01000001">
    <property type="protein sequence ID" value="KZD25689.1"/>
    <property type="molecule type" value="Genomic_DNA"/>
</dbReference>
<sequence length="101" mass="10654">MRDLAIRSTAKLATFQSPPIDDLKRLPARAEVTKDTVSRSATPISSKAAAPILLQSLSGEDSNKLAAALNAISTSPRRMAFCSKLMAIQGETLRGIGGESL</sequence>
<comment type="caution">
    <text evidence="1">The sequence shown here is derived from an EMBL/GenBank/DDBJ whole genome shotgun (WGS) entry which is preliminary data.</text>
</comment>
<dbReference type="AlphaFoldDB" id="A0A164B323"/>
<proteinExistence type="predicted"/>
<protein>
    <submittedName>
        <fullName evidence="1">Uncharacterized protein</fullName>
    </submittedName>
</protein>
<organism evidence="1 2">
    <name type="scientific">Tardiphaga robiniae</name>
    <dbReference type="NCBI Taxonomy" id="943830"/>
    <lineage>
        <taxon>Bacteria</taxon>
        <taxon>Pseudomonadati</taxon>
        <taxon>Pseudomonadota</taxon>
        <taxon>Alphaproteobacteria</taxon>
        <taxon>Hyphomicrobiales</taxon>
        <taxon>Nitrobacteraceae</taxon>
        <taxon>Tardiphaga</taxon>
    </lineage>
</organism>
<keyword evidence="2" id="KW-1185">Reference proteome</keyword>
<dbReference type="Proteomes" id="UP000076574">
    <property type="component" value="Unassembled WGS sequence"/>
</dbReference>
<accession>A0A164B323</accession>
<gene>
    <name evidence="1" type="ORF">A4A58_04650</name>
</gene>
<name>A0A164B323_9BRAD</name>